<accession>A0A2U2DR48</accession>
<comment type="caution">
    <text evidence="2">The sequence shown here is derived from an EMBL/GenBank/DDBJ whole genome shotgun (WGS) entry which is preliminary data.</text>
</comment>
<evidence type="ECO:0000313" key="3">
    <source>
        <dbReference type="Proteomes" id="UP000245252"/>
    </source>
</evidence>
<dbReference type="EMBL" id="QFBC01000005">
    <property type="protein sequence ID" value="PWE55699.1"/>
    <property type="molecule type" value="Genomic_DNA"/>
</dbReference>
<evidence type="ECO:0000259" key="1">
    <source>
        <dbReference type="Pfam" id="PF07693"/>
    </source>
</evidence>
<dbReference type="AlphaFoldDB" id="A0A2U2DR48"/>
<protein>
    <recommendedName>
        <fullName evidence="1">KAP NTPase domain-containing protein</fullName>
    </recommendedName>
</protein>
<dbReference type="InterPro" id="IPR011646">
    <property type="entry name" value="KAP_P-loop"/>
</dbReference>
<evidence type="ECO:0000313" key="2">
    <source>
        <dbReference type="EMBL" id="PWE55699.1"/>
    </source>
</evidence>
<feature type="domain" description="KAP NTPase" evidence="1">
    <location>
        <begin position="70"/>
        <end position="416"/>
    </location>
</feature>
<organism evidence="2 3">
    <name type="scientific">Metarhizobium album</name>
    <dbReference type="NCBI Taxonomy" id="2182425"/>
    <lineage>
        <taxon>Bacteria</taxon>
        <taxon>Pseudomonadati</taxon>
        <taxon>Pseudomonadota</taxon>
        <taxon>Alphaproteobacteria</taxon>
        <taxon>Hyphomicrobiales</taxon>
        <taxon>Rhizobiaceae</taxon>
        <taxon>Metarhizobium</taxon>
    </lineage>
</organism>
<proteinExistence type="predicted"/>
<keyword evidence="3" id="KW-1185">Reference proteome</keyword>
<reference evidence="2 3" key="1">
    <citation type="submission" date="2018-05" db="EMBL/GenBank/DDBJ databases">
        <title>The draft genome of strain NS-104.</title>
        <authorList>
            <person name="Hang P."/>
            <person name="Jiang J."/>
        </authorList>
    </citation>
    <scope>NUCLEOTIDE SEQUENCE [LARGE SCALE GENOMIC DNA]</scope>
    <source>
        <strain evidence="2 3">NS-104</strain>
    </source>
</reference>
<dbReference type="Proteomes" id="UP000245252">
    <property type="component" value="Unassembled WGS sequence"/>
</dbReference>
<dbReference type="Pfam" id="PF07693">
    <property type="entry name" value="KAP_NTPase"/>
    <property type="match status" value="1"/>
</dbReference>
<gene>
    <name evidence="2" type="ORF">DEM27_13545</name>
</gene>
<name>A0A2U2DR48_9HYPH</name>
<sequence>MLRTAMRRYLHLGACSERVIFRLKVLETDTLQIASGAVLPFNSRTQGVTAMQQLPDTPIFSPEQDLFSLSPFSQRLARVLRTAQARENMVVGLNGVWGGGKTSVLNMAVAWLMAMEKAGLDRYAASERDEIQAMDTLIGRVHPDDHARHLTALEREWGGAAGGQTVIVRYNPWLASGHDTLVSDFFRVLGDRLDEVLDDEIRLYIRATASRLADFMDLTRQSSSGMGRLLALYAEASGGGPLADKQEGAKRTGFLKGLFRKVTATPIPETLQEARDQLAAQLDKLKNCRILVVIEDIDRLRPDEVRSLLSMMKAIGQLPNITYLIGYDRSVLEKALGEDGDENGLPKFLEKIVQVDLDLPRVPGERLLEALLAHAGDIFGTPLDANERQDLMQTFKRRRVLLTTPRDVGRLRNALVFADAATGRSIRTTDLMRLEMLRLKERDVFDWIMRHAIYFHPRIGMSTADVNAEDRAFIEAGIAQASKINRDAVADTLAHTFENVAQALGGAAPDPKDRLHELDTRYPLYSWEGWECYLQSFPNTDVIAQEEWGYVRQIGSDLPKARNYVQTLLSRRRSDGKPLLLSFLDGLDRLLPGGPEPVGLLNALLELDDTTVSTGFGMTHQSAFRELHRLFARCEHPVEVLTGLTLKEGVNPFAVLIVLEVFAEQLGLMTKGKSREPCVFSENDLVESISTVYLRMSSVPAERSAEWFSTVDMHRLLSLGLDRKTLLQFIQKALSKSAEQLRYLLEEVCTNWPSRHGVRLLLTRRPEPDVYPLQDMRNYAARMARKYPDDDFFHDFVEGADEFLATPGLKDRSQRLKM</sequence>